<evidence type="ECO:0000313" key="2">
    <source>
        <dbReference type="EMBL" id="KJZ13082.1"/>
    </source>
</evidence>
<dbReference type="InterPro" id="IPR036953">
    <property type="entry name" value="GreA/GreB_C_sf"/>
</dbReference>
<dbReference type="GO" id="GO:0032784">
    <property type="term" value="P:regulation of DNA-templated transcription elongation"/>
    <property type="evidence" value="ECO:0007669"/>
    <property type="project" value="InterPro"/>
</dbReference>
<proteinExistence type="predicted"/>
<dbReference type="InterPro" id="IPR001437">
    <property type="entry name" value="Tscrpt_elong_fac_GreA/B_C"/>
</dbReference>
<dbReference type="GO" id="GO:0003677">
    <property type="term" value="F:DNA binding"/>
    <property type="evidence" value="ECO:0007669"/>
    <property type="project" value="InterPro"/>
</dbReference>
<keyword evidence="2" id="KW-0648">Protein biosynthesis</keyword>
<keyword evidence="3" id="KW-1185">Reference proteome</keyword>
<comment type="caution">
    <text evidence="2">The sequence shown here is derived from an EMBL/GenBank/DDBJ whole genome shotgun (WGS) entry which is preliminary data.</text>
</comment>
<organism evidence="2 3">
    <name type="scientific">Pseudoalteromonas rubra</name>
    <dbReference type="NCBI Taxonomy" id="43658"/>
    <lineage>
        <taxon>Bacteria</taxon>
        <taxon>Pseudomonadati</taxon>
        <taxon>Pseudomonadota</taxon>
        <taxon>Gammaproteobacteria</taxon>
        <taxon>Alteromonadales</taxon>
        <taxon>Pseudoalteromonadaceae</taxon>
        <taxon>Pseudoalteromonas</taxon>
    </lineage>
</organism>
<evidence type="ECO:0000259" key="1">
    <source>
        <dbReference type="Pfam" id="PF01272"/>
    </source>
</evidence>
<dbReference type="Pfam" id="PF01272">
    <property type="entry name" value="GreA_GreB"/>
    <property type="match status" value="1"/>
</dbReference>
<dbReference type="GO" id="GO:0003746">
    <property type="term" value="F:translation elongation factor activity"/>
    <property type="evidence" value="ECO:0007669"/>
    <property type="project" value="UniProtKB-KW"/>
</dbReference>
<reference evidence="2 3" key="1">
    <citation type="journal article" date="2015" name="BMC Genomics">
        <title>Genome mining reveals unlocked bioactive potential of marine Gram-negative bacteria.</title>
        <authorList>
            <person name="Machado H."/>
            <person name="Sonnenschein E.C."/>
            <person name="Melchiorsen J."/>
            <person name="Gram L."/>
        </authorList>
    </citation>
    <scope>NUCLEOTIDE SEQUENCE [LARGE SCALE GENOMIC DNA]</scope>
    <source>
        <strain evidence="2 3">S2471</strain>
    </source>
</reference>
<dbReference type="PIRSF" id="PIRSF006092">
    <property type="entry name" value="GreA_GreB"/>
    <property type="match status" value="1"/>
</dbReference>
<evidence type="ECO:0000313" key="3">
    <source>
        <dbReference type="Proteomes" id="UP000033452"/>
    </source>
</evidence>
<dbReference type="PATRIC" id="fig|43658.5.peg.364"/>
<dbReference type="Proteomes" id="UP000033452">
    <property type="component" value="Unassembled WGS sequence"/>
</dbReference>
<dbReference type="Gene3D" id="3.10.50.30">
    <property type="entry name" value="Transcription elongation factor, GreA/GreB, C-terminal domain"/>
    <property type="match status" value="1"/>
</dbReference>
<dbReference type="RefSeq" id="WP_046003236.1">
    <property type="nucleotide sequence ID" value="NZ_JXYA01000002.1"/>
</dbReference>
<accession>A0A0F4R2R6</accession>
<dbReference type="InterPro" id="IPR023459">
    <property type="entry name" value="Tscrpt_elong_fac_GreA/B_fam"/>
</dbReference>
<dbReference type="GO" id="GO:0070063">
    <property type="term" value="F:RNA polymerase binding"/>
    <property type="evidence" value="ECO:0007669"/>
    <property type="project" value="InterPro"/>
</dbReference>
<protein>
    <submittedName>
        <fullName evidence="2">GreA/GreB family elongation factor</fullName>
    </submittedName>
</protein>
<keyword evidence="2" id="KW-0251">Elongation factor</keyword>
<feature type="domain" description="Transcription elongation factor GreA/GreB C-terminal" evidence="1">
    <location>
        <begin position="82"/>
        <end position="155"/>
    </location>
</feature>
<dbReference type="AlphaFoldDB" id="A0A0F4R2R6"/>
<dbReference type="EMBL" id="JXYA01000002">
    <property type="protein sequence ID" value="KJZ13082.1"/>
    <property type="molecule type" value="Genomic_DNA"/>
</dbReference>
<dbReference type="OrthoDB" id="5293337at2"/>
<dbReference type="SUPFAM" id="SSF54534">
    <property type="entry name" value="FKBP-like"/>
    <property type="match status" value="1"/>
</dbReference>
<gene>
    <name evidence="2" type="ORF">TW77_01755</name>
</gene>
<name>A0A0F4R2R6_9GAMM</name>
<sequence length="158" mass="17762">MNKQHVIEHLRFALERKLHEAQEAADSARADAIHEQSAAETQYDSLSIESGYLAEGQSERVDQAHHAILAFEQIYSVSRPAAVQVGALVELADEQDDRHWFFMGPCEGGLKVTLDNKDVRVITQAAPIGQALRDRRIGEEVEFHFNGTTQWLEVLNLL</sequence>